<accession>A0A9E4K575</accession>
<proteinExistence type="predicted"/>
<feature type="compositionally biased region" description="Basic and acidic residues" evidence="1">
    <location>
        <begin position="57"/>
        <end position="95"/>
    </location>
</feature>
<evidence type="ECO:0000313" key="3">
    <source>
        <dbReference type="Proteomes" id="UP000886687"/>
    </source>
</evidence>
<organism evidence="2 3">
    <name type="scientific">Candidatus Thiodiazotropha lotti</name>
    <dbReference type="NCBI Taxonomy" id="2792787"/>
    <lineage>
        <taxon>Bacteria</taxon>
        <taxon>Pseudomonadati</taxon>
        <taxon>Pseudomonadota</taxon>
        <taxon>Gammaproteobacteria</taxon>
        <taxon>Chromatiales</taxon>
        <taxon>Sedimenticolaceae</taxon>
        <taxon>Candidatus Thiodiazotropha</taxon>
    </lineage>
</organism>
<feature type="region of interest" description="Disordered" evidence="1">
    <location>
        <begin position="53"/>
        <end position="95"/>
    </location>
</feature>
<protein>
    <submittedName>
        <fullName evidence="2">Uncharacterized protein</fullName>
    </submittedName>
</protein>
<dbReference type="AlphaFoldDB" id="A0A9E4K575"/>
<name>A0A9E4K575_9GAMM</name>
<sequence length="95" mass="11340">MKDQDNTYSKKPDFVAYTVQQSRDGKGYWNRIGAAWEHRDGKGMEIDLSSLPVDGRLTLREMREERMKDYEGERKESDDEPVRHQDRSHDHERSR</sequence>
<dbReference type="EMBL" id="JAEPDI010000004">
    <property type="protein sequence ID" value="MCG7938910.1"/>
    <property type="molecule type" value="Genomic_DNA"/>
</dbReference>
<dbReference type="Proteomes" id="UP000886687">
    <property type="component" value="Unassembled WGS sequence"/>
</dbReference>
<reference evidence="2" key="1">
    <citation type="journal article" date="2021" name="Proc. Natl. Acad. Sci. U.S.A.">
        <title>Global biogeography of chemosynthetic symbionts reveals both localized and globally distributed symbiont groups. .</title>
        <authorList>
            <person name="Osvatic J.T."/>
            <person name="Wilkins L.G.E."/>
            <person name="Leibrecht L."/>
            <person name="Leray M."/>
            <person name="Zauner S."/>
            <person name="Polzin J."/>
            <person name="Camacho Y."/>
            <person name="Gros O."/>
            <person name="van Gils J.A."/>
            <person name="Eisen J.A."/>
            <person name="Petersen J.M."/>
            <person name="Yuen B."/>
        </authorList>
    </citation>
    <scope>NUCLEOTIDE SEQUENCE</scope>
    <source>
        <strain evidence="2">MAGL173</strain>
    </source>
</reference>
<evidence type="ECO:0000313" key="2">
    <source>
        <dbReference type="EMBL" id="MCG7938910.1"/>
    </source>
</evidence>
<evidence type="ECO:0000256" key="1">
    <source>
        <dbReference type="SAM" id="MobiDB-lite"/>
    </source>
</evidence>
<gene>
    <name evidence="2" type="ORF">JAZ04_08645</name>
</gene>
<comment type="caution">
    <text evidence="2">The sequence shown here is derived from an EMBL/GenBank/DDBJ whole genome shotgun (WGS) entry which is preliminary data.</text>
</comment>